<protein>
    <recommendedName>
        <fullName evidence="6">Fe2OG dioxygenase domain-containing protein</fullName>
    </recommendedName>
</protein>
<dbReference type="Gene3D" id="2.60.120.330">
    <property type="entry name" value="B-lactam Antibiotic, Isopenicillin N Synthase, Chain"/>
    <property type="match status" value="1"/>
</dbReference>
<proteinExistence type="inferred from homology"/>
<evidence type="ECO:0000313" key="8">
    <source>
        <dbReference type="Proteomes" id="UP001443914"/>
    </source>
</evidence>
<comment type="caution">
    <text evidence="7">The sequence shown here is derived from an EMBL/GenBank/DDBJ whole genome shotgun (WGS) entry which is preliminary data.</text>
</comment>
<dbReference type="GO" id="GO:0016491">
    <property type="term" value="F:oxidoreductase activity"/>
    <property type="evidence" value="ECO:0007669"/>
    <property type="project" value="UniProtKB-KW"/>
</dbReference>
<name>A0AAW1JJW5_SAPOF</name>
<keyword evidence="4" id="KW-0560">Oxidoreductase</keyword>
<dbReference type="PROSITE" id="PS51471">
    <property type="entry name" value="FE2OG_OXY"/>
    <property type="match status" value="1"/>
</dbReference>
<evidence type="ECO:0000259" key="6">
    <source>
        <dbReference type="PROSITE" id="PS51471"/>
    </source>
</evidence>
<keyword evidence="2 4" id="KW-0479">Metal-binding</keyword>
<dbReference type="GO" id="GO:0046872">
    <property type="term" value="F:metal ion binding"/>
    <property type="evidence" value="ECO:0007669"/>
    <property type="project" value="UniProtKB-KW"/>
</dbReference>
<dbReference type="InterPro" id="IPR027443">
    <property type="entry name" value="IPNS-like_sf"/>
</dbReference>
<dbReference type="EMBL" id="JBDFQZ010000007">
    <property type="protein sequence ID" value="KAK9704852.1"/>
    <property type="molecule type" value="Genomic_DNA"/>
</dbReference>
<sequence>MAYLLSSHTPSDKIPDTYIQPPERRGGPAKKTEVPIIDLSDEKNSISHIMDASKNIGCFQVINHGVPVELMEKTLEVVEELFKLPPDEKAKINKADDINKVCKMYTSTLNYSKEDTHSWRDVLKLNCGSLDTNLQFWPQNPGNFKDIISEYVNLVKELGSRILDYLAHGLGLEPEYFGSNFSKITALVANHYPSCPDPSLTLGISKHTDPTLINIIQSGRVPGLQVFKNGQWFSIDTPPNAFVVFMGNQIEVISNGMLKAVEHRVVNSTEARTSIVFNVTPSDDCVVGPAKALVEAQEKPIYKTFRYKEFFESFSGPKPEGHDYEDVIQALKINV</sequence>
<evidence type="ECO:0000256" key="3">
    <source>
        <dbReference type="ARBA" id="ARBA00023004"/>
    </source>
</evidence>
<dbReference type="PANTHER" id="PTHR47991">
    <property type="entry name" value="OXOGLUTARATE/IRON-DEPENDENT DIOXYGENASE"/>
    <property type="match status" value="1"/>
</dbReference>
<dbReference type="InterPro" id="IPR005123">
    <property type="entry name" value="Oxoglu/Fe-dep_dioxygenase_dom"/>
</dbReference>
<reference evidence="7" key="1">
    <citation type="submission" date="2024-03" db="EMBL/GenBank/DDBJ databases">
        <title>WGS assembly of Saponaria officinalis var. Norfolk2.</title>
        <authorList>
            <person name="Jenkins J."/>
            <person name="Shu S."/>
            <person name="Grimwood J."/>
            <person name="Barry K."/>
            <person name="Goodstein D."/>
            <person name="Schmutz J."/>
            <person name="Leebens-Mack J."/>
            <person name="Osbourn A."/>
        </authorList>
    </citation>
    <scope>NUCLEOTIDE SEQUENCE [LARGE SCALE GENOMIC DNA]</scope>
    <source>
        <strain evidence="7">JIC</strain>
    </source>
</reference>
<gene>
    <name evidence="7" type="ORF">RND81_07G015200</name>
</gene>
<dbReference type="InterPro" id="IPR026992">
    <property type="entry name" value="DIOX_N"/>
</dbReference>
<dbReference type="Proteomes" id="UP001443914">
    <property type="component" value="Unassembled WGS sequence"/>
</dbReference>
<dbReference type="SUPFAM" id="SSF51197">
    <property type="entry name" value="Clavaminate synthase-like"/>
    <property type="match status" value="1"/>
</dbReference>
<comment type="similarity">
    <text evidence="1 4">Belongs to the iron/ascorbate-dependent oxidoreductase family.</text>
</comment>
<dbReference type="Pfam" id="PF03171">
    <property type="entry name" value="2OG-FeII_Oxy"/>
    <property type="match status" value="1"/>
</dbReference>
<dbReference type="AlphaFoldDB" id="A0AAW1JJW5"/>
<dbReference type="InterPro" id="IPR044861">
    <property type="entry name" value="IPNS-like_FE2OG_OXY"/>
</dbReference>
<feature type="compositionally biased region" description="Basic and acidic residues" evidence="5">
    <location>
        <begin position="22"/>
        <end position="32"/>
    </location>
</feature>
<evidence type="ECO:0000256" key="4">
    <source>
        <dbReference type="RuleBase" id="RU003682"/>
    </source>
</evidence>
<accession>A0AAW1JJW5</accession>
<keyword evidence="3 4" id="KW-0408">Iron</keyword>
<feature type="domain" description="Fe2OG dioxygenase" evidence="6">
    <location>
        <begin position="183"/>
        <end position="281"/>
    </location>
</feature>
<evidence type="ECO:0000313" key="7">
    <source>
        <dbReference type="EMBL" id="KAK9704852.1"/>
    </source>
</evidence>
<evidence type="ECO:0000256" key="2">
    <source>
        <dbReference type="ARBA" id="ARBA00022723"/>
    </source>
</evidence>
<evidence type="ECO:0000256" key="5">
    <source>
        <dbReference type="SAM" id="MobiDB-lite"/>
    </source>
</evidence>
<dbReference type="InterPro" id="IPR050295">
    <property type="entry name" value="Plant_2OG-oxidoreductases"/>
</dbReference>
<evidence type="ECO:0000256" key="1">
    <source>
        <dbReference type="ARBA" id="ARBA00008056"/>
    </source>
</evidence>
<feature type="region of interest" description="Disordered" evidence="5">
    <location>
        <begin position="1"/>
        <end position="32"/>
    </location>
</feature>
<keyword evidence="8" id="KW-1185">Reference proteome</keyword>
<dbReference type="Pfam" id="PF14226">
    <property type="entry name" value="DIOX_N"/>
    <property type="match status" value="1"/>
</dbReference>
<organism evidence="7 8">
    <name type="scientific">Saponaria officinalis</name>
    <name type="common">Common soapwort</name>
    <name type="synonym">Lychnis saponaria</name>
    <dbReference type="NCBI Taxonomy" id="3572"/>
    <lineage>
        <taxon>Eukaryota</taxon>
        <taxon>Viridiplantae</taxon>
        <taxon>Streptophyta</taxon>
        <taxon>Embryophyta</taxon>
        <taxon>Tracheophyta</taxon>
        <taxon>Spermatophyta</taxon>
        <taxon>Magnoliopsida</taxon>
        <taxon>eudicotyledons</taxon>
        <taxon>Gunneridae</taxon>
        <taxon>Pentapetalae</taxon>
        <taxon>Caryophyllales</taxon>
        <taxon>Caryophyllaceae</taxon>
        <taxon>Caryophylleae</taxon>
        <taxon>Saponaria</taxon>
    </lineage>
</organism>